<protein>
    <submittedName>
        <fullName evidence="2">Filamentous hemagglutinin N-terminal domain-containing protein</fullName>
    </submittedName>
</protein>
<evidence type="ECO:0000313" key="2">
    <source>
        <dbReference type="EMBL" id="RRD86655.1"/>
    </source>
</evidence>
<dbReference type="OrthoDB" id="5666689at2"/>
<reference evidence="2 3" key="1">
    <citation type="submission" date="2018-11" db="EMBL/GenBank/DDBJ databases">
        <title>Genomes From Bacteria Associated with the Canine Oral Cavity: a Test Case for Automated Genome-Based Taxonomic Assignment.</title>
        <authorList>
            <person name="Coil D.A."/>
            <person name="Jospin G."/>
            <person name="Darling A.E."/>
            <person name="Wallis C."/>
            <person name="Davis I.J."/>
            <person name="Harris S."/>
            <person name="Eisen J.A."/>
            <person name="Holcombe L.J."/>
            <person name="O'Flynn C."/>
        </authorList>
    </citation>
    <scope>NUCLEOTIDE SEQUENCE [LARGE SCALE GENOMIC DNA]</scope>
    <source>
        <strain evidence="2 3">COT-280</strain>
    </source>
</reference>
<organism evidence="2 3">
    <name type="scientific">Conchiformibius steedae</name>
    <dbReference type="NCBI Taxonomy" id="153493"/>
    <lineage>
        <taxon>Bacteria</taxon>
        <taxon>Pseudomonadati</taxon>
        <taxon>Pseudomonadota</taxon>
        <taxon>Betaproteobacteria</taxon>
        <taxon>Neisseriales</taxon>
        <taxon>Neisseriaceae</taxon>
        <taxon>Conchiformibius</taxon>
    </lineage>
</organism>
<name>A0A3P1ZV58_9NEIS</name>
<feature type="non-terminal residue" evidence="2">
    <location>
        <position position="1"/>
    </location>
</feature>
<dbReference type="NCBIfam" id="TIGR01901">
    <property type="entry name" value="adhes_NPXG"/>
    <property type="match status" value="1"/>
</dbReference>
<keyword evidence="3" id="KW-1185">Reference proteome</keyword>
<proteinExistence type="predicted"/>
<sequence>DVDSRGAILNNSRRNTQTQLGGWIQGNPWLATGEARVIVNQVNSANPSLLNGYIEVGGRRAEVVLANPAGIQVDGGGFINAAGATLTTGLPFIRNGQLDG</sequence>
<dbReference type="Pfam" id="PF05860">
    <property type="entry name" value="TPS"/>
    <property type="match status" value="1"/>
</dbReference>
<dbReference type="InterPro" id="IPR011050">
    <property type="entry name" value="Pectin_lyase_fold/virulence"/>
</dbReference>
<dbReference type="EMBL" id="RQYC01000114">
    <property type="protein sequence ID" value="RRD86655.1"/>
    <property type="molecule type" value="Genomic_DNA"/>
</dbReference>
<dbReference type="RefSeq" id="WP_124796569.1">
    <property type="nucleotide sequence ID" value="NZ_RQYC01000114.1"/>
</dbReference>
<dbReference type="InterPro" id="IPR012334">
    <property type="entry name" value="Pectin_lyas_fold"/>
</dbReference>
<dbReference type="Gene3D" id="2.160.20.10">
    <property type="entry name" value="Single-stranded right-handed beta-helix, Pectin lyase-like"/>
    <property type="match status" value="1"/>
</dbReference>
<gene>
    <name evidence="2" type="ORF">EII21_11780</name>
</gene>
<evidence type="ECO:0000259" key="1">
    <source>
        <dbReference type="SMART" id="SM00912"/>
    </source>
</evidence>
<dbReference type="SMART" id="SM00912">
    <property type="entry name" value="Haemagg_act"/>
    <property type="match status" value="1"/>
</dbReference>
<dbReference type="AlphaFoldDB" id="A0A3P1ZV58"/>
<comment type="caution">
    <text evidence="2">The sequence shown here is derived from an EMBL/GenBank/DDBJ whole genome shotgun (WGS) entry which is preliminary data.</text>
</comment>
<accession>A0A3P1ZV58</accession>
<feature type="non-terminal residue" evidence="2">
    <location>
        <position position="100"/>
    </location>
</feature>
<feature type="domain" description="Filamentous haemagglutinin FhaB/tRNA nuclease CdiA-like TPS" evidence="1">
    <location>
        <begin position="1"/>
        <end position="96"/>
    </location>
</feature>
<dbReference type="Proteomes" id="UP000269923">
    <property type="component" value="Unassembled WGS sequence"/>
</dbReference>
<evidence type="ECO:0000313" key="3">
    <source>
        <dbReference type="Proteomes" id="UP000269923"/>
    </source>
</evidence>
<dbReference type="SUPFAM" id="SSF51126">
    <property type="entry name" value="Pectin lyase-like"/>
    <property type="match status" value="1"/>
</dbReference>
<dbReference type="InterPro" id="IPR008638">
    <property type="entry name" value="FhaB/CdiA-like_TPS"/>
</dbReference>